<keyword evidence="6" id="KW-1185">Reference proteome</keyword>
<dbReference type="PANTHER" id="PTHR30502">
    <property type="entry name" value="2-KETO-3-DEOXY-L-RHAMNONATE ALDOLASE"/>
    <property type="match status" value="1"/>
</dbReference>
<dbReference type="EMBL" id="LKET01000068">
    <property type="protein sequence ID" value="KPU42278.1"/>
    <property type="molecule type" value="Genomic_DNA"/>
</dbReference>
<dbReference type="Gene3D" id="3.20.20.60">
    <property type="entry name" value="Phosphoenolpyruvate-binding domains"/>
    <property type="match status" value="1"/>
</dbReference>
<dbReference type="STRING" id="36849.OXPF_40630"/>
<feature type="domain" description="HpcH/HpaI aldolase/citrate lyase" evidence="4">
    <location>
        <begin position="20"/>
        <end position="244"/>
    </location>
</feature>
<comment type="caution">
    <text evidence="5">The sequence shown here is derived from an EMBL/GenBank/DDBJ whole genome shotgun (WGS) entry which is preliminary data.</text>
</comment>
<dbReference type="EC" id="4.1.2.53" evidence="5"/>
<dbReference type="InterPro" id="IPR005000">
    <property type="entry name" value="Aldolase/citrate-lyase_domain"/>
</dbReference>
<comment type="similarity">
    <text evidence="1">Belongs to the HpcH/HpaI aldolase family.</text>
</comment>
<sequence length="259" mass="28264">MNSIIKKMEGKKTVIGPFAAVCATETIEMLGLAGFDFCIVDGEHGPGTFLTLQNACIAGDNKDLDISIVYRVPENTNAAIGHALDIGAAGVVVPHVDDVESAKRAVKAAKFYPLGDRGMHGVVRAARYGNINMDEYIKKSNEDTMLMIQIEGMEGYNNLDDILEVKGIDGIFIGPYDLSQSMGVPGQVNHPEVIERIEEIIERIKAKKEDMFIGIFTTDVESSKKWADMGVQFIAYQIDTMIFSAAAKAAVNSLRDKIK</sequence>
<evidence type="ECO:0000256" key="1">
    <source>
        <dbReference type="ARBA" id="ARBA00005568"/>
    </source>
</evidence>
<dbReference type="GO" id="GO:0106099">
    <property type="term" value="F:2-keto-3-deoxy-L-rhamnonate aldolase activity"/>
    <property type="evidence" value="ECO:0007669"/>
    <property type="project" value="UniProtKB-EC"/>
</dbReference>
<dbReference type="PATRIC" id="fig|36849.3.peg.4296"/>
<dbReference type="RefSeq" id="WP_054877007.1">
    <property type="nucleotide sequence ID" value="NZ_LKET01000068.1"/>
</dbReference>
<dbReference type="Proteomes" id="UP000050326">
    <property type="component" value="Unassembled WGS sequence"/>
</dbReference>
<dbReference type="Pfam" id="PF03328">
    <property type="entry name" value="HpcH_HpaI"/>
    <property type="match status" value="1"/>
</dbReference>
<organism evidence="5 6">
    <name type="scientific">Oxobacter pfennigii</name>
    <dbReference type="NCBI Taxonomy" id="36849"/>
    <lineage>
        <taxon>Bacteria</taxon>
        <taxon>Bacillati</taxon>
        <taxon>Bacillota</taxon>
        <taxon>Clostridia</taxon>
        <taxon>Eubacteriales</taxon>
        <taxon>Clostridiaceae</taxon>
        <taxon>Oxobacter</taxon>
    </lineage>
</organism>
<evidence type="ECO:0000313" key="5">
    <source>
        <dbReference type="EMBL" id="KPU42278.1"/>
    </source>
</evidence>
<evidence type="ECO:0000313" key="6">
    <source>
        <dbReference type="Proteomes" id="UP000050326"/>
    </source>
</evidence>
<dbReference type="GO" id="GO:0005737">
    <property type="term" value="C:cytoplasm"/>
    <property type="evidence" value="ECO:0007669"/>
    <property type="project" value="TreeGrafter"/>
</dbReference>
<gene>
    <name evidence="5" type="primary">rhmA</name>
    <name evidence="5" type="ORF">OXPF_40630</name>
</gene>
<dbReference type="PANTHER" id="PTHR30502:SF0">
    <property type="entry name" value="PHOSPHOENOLPYRUVATE CARBOXYLASE FAMILY PROTEIN"/>
    <property type="match status" value="1"/>
</dbReference>
<dbReference type="InterPro" id="IPR015813">
    <property type="entry name" value="Pyrv/PenolPyrv_kinase-like_dom"/>
</dbReference>
<evidence type="ECO:0000256" key="3">
    <source>
        <dbReference type="ARBA" id="ARBA00023239"/>
    </source>
</evidence>
<evidence type="ECO:0000256" key="2">
    <source>
        <dbReference type="ARBA" id="ARBA00022723"/>
    </source>
</evidence>
<keyword evidence="3 5" id="KW-0456">Lyase</keyword>
<proteinExistence type="inferred from homology"/>
<dbReference type="InterPro" id="IPR040442">
    <property type="entry name" value="Pyrv_kinase-like_dom_sf"/>
</dbReference>
<reference evidence="5 6" key="1">
    <citation type="submission" date="2015-09" db="EMBL/GenBank/DDBJ databases">
        <title>Genome sequence of Oxobacter pfennigii DSM 3222.</title>
        <authorList>
            <person name="Poehlein A."/>
            <person name="Bengelsdorf F.R."/>
            <person name="Schiel-Bengelsdorf B."/>
            <person name="Duerre P."/>
            <person name="Daniel R."/>
        </authorList>
    </citation>
    <scope>NUCLEOTIDE SEQUENCE [LARGE SCALE GENOMIC DNA]</scope>
    <source>
        <strain evidence="5 6">DSM 3222</strain>
    </source>
</reference>
<dbReference type="SUPFAM" id="SSF51621">
    <property type="entry name" value="Phosphoenolpyruvate/pyruvate domain"/>
    <property type="match status" value="1"/>
</dbReference>
<name>A0A0P8W1J0_9CLOT</name>
<dbReference type="AlphaFoldDB" id="A0A0P8W1J0"/>
<keyword evidence="2" id="KW-0479">Metal-binding</keyword>
<accession>A0A0P8W1J0</accession>
<dbReference type="InterPro" id="IPR050251">
    <property type="entry name" value="HpcH-HpaI_aldolase"/>
</dbReference>
<dbReference type="OrthoDB" id="86160at2"/>
<evidence type="ECO:0000259" key="4">
    <source>
        <dbReference type="Pfam" id="PF03328"/>
    </source>
</evidence>
<protein>
    <submittedName>
        <fullName evidence="5">2-keto-3-deoxy-L-rhamnonate aldolase</fullName>
        <ecNumber evidence="5">4.1.2.53</ecNumber>
    </submittedName>
</protein>
<dbReference type="GO" id="GO:0046872">
    <property type="term" value="F:metal ion binding"/>
    <property type="evidence" value="ECO:0007669"/>
    <property type="project" value="UniProtKB-KW"/>
</dbReference>